<evidence type="ECO:0000313" key="6">
    <source>
        <dbReference type="Proteomes" id="UP000247922"/>
    </source>
</evidence>
<proteinExistence type="predicted"/>
<reference evidence="5 6" key="1">
    <citation type="submission" date="2018-05" db="EMBL/GenBank/DDBJ databases">
        <title>Genomic Encyclopedia of Type Strains, Phase IV (KMG-IV): sequencing the most valuable type-strain genomes for metagenomic binning, comparative biology and taxonomic classification.</title>
        <authorList>
            <person name="Goeker M."/>
        </authorList>
    </citation>
    <scope>NUCLEOTIDE SEQUENCE [LARGE SCALE GENOMIC DNA]</scope>
    <source>
        <strain evidence="5 6">DSM 22440</strain>
    </source>
</reference>
<feature type="domain" description="HTH gntR-type" evidence="4">
    <location>
        <begin position="10"/>
        <end position="78"/>
    </location>
</feature>
<dbReference type="Gene3D" id="1.10.10.10">
    <property type="entry name" value="Winged helix-like DNA-binding domain superfamily/Winged helix DNA-binding domain"/>
    <property type="match status" value="1"/>
</dbReference>
<dbReference type="AlphaFoldDB" id="A0A2V3WUM2"/>
<dbReference type="PANTHER" id="PTHR38445">
    <property type="entry name" value="HTH-TYPE TRANSCRIPTIONAL REPRESSOR YTRA"/>
    <property type="match status" value="1"/>
</dbReference>
<dbReference type="PROSITE" id="PS50949">
    <property type="entry name" value="HTH_GNTR"/>
    <property type="match status" value="1"/>
</dbReference>
<dbReference type="Proteomes" id="UP000247922">
    <property type="component" value="Unassembled WGS sequence"/>
</dbReference>
<evidence type="ECO:0000313" key="5">
    <source>
        <dbReference type="EMBL" id="PXW92672.1"/>
    </source>
</evidence>
<protein>
    <submittedName>
        <fullName evidence="5">GntR family transcriptional regulator</fullName>
    </submittedName>
</protein>
<dbReference type="GO" id="GO:0003700">
    <property type="term" value="F:DNA-binding transcription factor activity"/>
    <property type="evidence" value="ECO:0007669"/>
    <property type="project" value="InterPro"/>
</dbReference>
<evidence type="ECO:0000256" key="1">
    <source>
        <dbReference type="ARBA" id="ARBA00023015"/>
    </source>
</evidence>
<accession>A0A2V3WUM2</accession>
<dbReference type="InterPro" id="IPR000524">
    <property type="entry name" value="Tscrpt_reg_HTH_GntR"/>
</dbReference>
<comment type="caution">
    <text evidence="5">The sequence shown here is derived from an EMBL/GenBank/DDBJ whole genome shotgun (WGS) entry which is preliminary data.</text>
</comment>
<dbReference type="InterPro" id="IPR036388">
    <property type="entry name" value="WH-like_DNA-bd_sf"/>
</dbReference>
<dbReference type="GO" id="GO:0003677">
    <property type="term" value="F:DNA binding"/>
    <property type="evidence" value="ECO:0007669"/>
    <property type="project" value="UniProtKB-KW"/>
</dbReference>
<sequence length="129" mass="14857">MFELDMRSRDPIYQQLVEKFKSLIINQVMIPDEQLPSVRSLAQEMTINPNTIQKAYRELEIQGYIYSVKGKGSFVMPVEKDENEKKINTLKQTILKDIKEALFLGIDEEALTDLISHAVEEVKGENPND</sequence>
<evidence type="ECO:0000259" key="4">
    <source>
        <dbReference type="PROSITE" id="PS50949"/>
    </source>
</evidence>
<dbReference type="EMBL" id="QJJR01000002">
    <property type="protein sequence ID" value="PXW92672.1"/>
    <property type="molecule type" value="Genomic_DNA"/>
</dbReference>
<dbReference type="OrthoDB" id="9801546at2"/>
<dbReference type="SMART" id="SM00345">
    <property type="entry name" value="HTH_GNTR"/>
    <property type="match status" value="1"/>
</dbReference>
<dbReference type="SUPFAM" id="SSF46785">
    <property type="entry name" value="Winged helix' DNA-binding domain"/>
    <property type="match status" value="1"/>
</dbReference>
<gene>
    <name evidence="5" type="ORF">DES38_102256</name>
</gene>
<dbReference type="Pfam" id="PF00392">
    <property type="entry name" value="GntR"/>
    <property type="match status" value="1"/>
</dbReference>
<name>A0A2V3WUM2_9BACI</name>
<keyword evidence="1" id="KW-0805">Transcription regulation</keyword>
<evidence type="ECO:0000256" key="3">
    <source>
        <dbReference type="ARBA" id="ARBA00023163"/>
    </source>
</evidence>
<dbReference type="RefSeq" id="WP_110250545.1">
    <property type="nucleotide sequence ID" value="NZ_QJJR01000002.1"/>
</dbReference>
<dbReference type="PANTHER" id="PTHR38445:SF9">
    <property type="entry name" value="HTH-TYPE TRANSCRIPTIONAL REPRESSOR YTRA"/>
    <property type="match status" value="1"/>
</dbReference>
<evidence type="ECO:0000256" key="2">
    <source>
        <dbReference type="ARBA" id="ARBA00023125"/>
    </source>
</evidence>
<organism evidence="5 6">
    <name type="scientific">Streptohalobacillus salinus</name>
    <dbReference type="NCBI Taxonomy" id="621096"/>
    <lineage>
        <taxon>Bacteria</taxon>
        <taxon>Bacillati</taxon>
        <taxon>Bacillota</taxon>
        <taxon>Bacilli</taxon>
        <taxon>Bacillales</taxon>
        <taxon>Bacillaceae</taxon>
        <taxon>Streptohalobacillus</taxon>
    </lineage>
</organism>
<dbReference type="CDD" id="cd07377">
    <property type="entry name" value="WHTH_GntR"/>
    <property type="match status" value="1"/>
</dbReference>
<keyword evidence="2" id="KW-0238">DNA-binding</keyword>
<keyword evidence="3" id="KW-0804">Transcription</keyword>
<keyword evidence="6" id="KW-1185">Reference proteome</keyword>
<dbReference type="InterPro" id="IPR036390">
    <property type="entry name" value="WH_DNA-bd_sf"/>
</dbReference>